<organism evidence="2 3">
    <name type="scientific">Vibrio porteresiae DSM 19223</name>
    <dbReference type="NCBI Taxonomy" id="1123496"/>
    <lineage>
        <taxon>Bacteria</taxon>
        <taxon>Pseudomonadati</taxon>
        <taxon>Pseudomonadota</taxon>
        <taxon>Gammaproteobacteria</taxon>
        <taxon>Vibrionales</taxon>
        <taxon>Vibrionaceae</taxon>
        <taxon>Vibrio</taxon>
    </lineage>
</organism>
<dbReference type="Proteomes" id="UP001304071">
    <property type="component" value="Chromosome 1"/>
</dbReference>
<keyword evidence="1" id="KW-0812">Transmembrane</keyword>
<dbReference type="RefSeq" id="WP_261895728.1">
    <property type="nucleotide sequence ID" value="NZ_AP024895.1"/>
</dbReference>
<dbReference type="InterPro" id="IPR021306">
    <property type="entry name" value="DUF2878"/>
</dbReference>
<proteinExistence type="predicted"/>
<evidence type="ECO:0000256" key="1">
    <source>
        <dbReference type="SAM" id="Phobius"/>
    </source>
</evidence>
<feature type="transmembrane region" description="Helical" evidence="1">
    <location>
        <begin position="156"/>
        <end position="175"/>
    </location>
</feature>
<dbReference type="Pfam" id="PF11086">
    <property type="entry name" value="DUF2878"/>
    <property type="match status" value="1"/>
</dbReference>
<reference evidence="2 3" key="1">
    <citation type="submission" date="2023-11" db="EMBL/GenBank/DDBJ databases">
        <title>Plant-associative lifestyle of Vibrio porteresiae and its evolutionary dynamics.</title>
        <authorList>
            <person name="Rameshkumar N."/>
            <person name="Kirti K."/>
        </authorList>
    </citation>
    <scope>NUCLEOTIDE SEQUENCE [LARGE SCALE GENOMIC DNA]</scope>
    <source>
        <strain evidence="2 3">MSSRF30</strain>
    </source>
</reference>
<keyword evidence="1" id="KW-0472">Membrane</keyword>
<feature type="transmembrane region" description="Helical" evidence="1">
    <location>
        <begin position="88"/>
        <end position="111"/>
    </location>
</feature>
<name>A0ABZ0Q704_9VIBR</name>
<gene>
    <name evidence="2" type="ORF">R8Z52_08635</name>
</gene>
<feature type="transmembrane region" description="Helical" evidence="1">
    <location>
        <begin position="63"/>
        <end position="82"/>
    </location>
</feature>
<sequence>MGKRLERHLALVSPKAQFLVSSLWFDVIWVLAVVGQERWQWGSWLLVAVTWSYTLWHHRGRRVAVLLSMSVTAAMGIGLDWFNIQFGVFVFTVSGFPSWLMALWCGFSWYLLWLLPVGAKWPLVFWIVFGALGGVLSYWSGARLGAVSLPLGLKESALILAVEWACLFGVMRLWWRRWEKDIIHS</sequence>
<evidence type="ECO:0000313" key="3">
    <source>
        <dbReference type="Proteomes" id="UP001304071"/>
    </source>
</evidence>
<dbReference type="EMBL" id="CP138203">
    <property type="protein sequence ID" value="WPC72208.1"/>
    <property type="molecule type" value="Genomic_DNA"/>
</dbReference>
<evidence type="ECO:0000313" key="2">
    <source>
        <dbReference type="EMBL" id="WPC72208.1"/>
    </source>
</evidence>
<keyword evidence="1" id="KW-1133">Transmembrane helix</keyword>
<protein>
    <submittedName>
        <fullName evidence="2">DUF2878 domain-containing protein</fullName>
    </submittedName>
</protein>
<accession>A0ABZ0Q704</accession>
<keyword evidence="3" id="KW-1185">Reference proteome</keyword>
<feature type="transmembrane region" description="Helical" evidence="1">
    <location>
        <begin position="123"/>
        <end position="141"/>
    </location>
</feature>